<dbReference type="PANTHER" id="PTHR43566:SF1">
    <property type="entry name" value="AAA+ ATPASE DOMAIN-CONTAINING PROTEIN"/>
    <property type="match status" value="1"/>
</dbReference>
<dbReference type="EMBL" id="AMSG01000009">
    <property type="protein sequence ID" value="EKF55258.1"/>
    <property type="molecule type" value="Genomic_DNA"/>
</dbReference>
<evidence type="ECO:0000313" key="2">
    <source>
        <dbReference type="EMBL" id="EKF55258.1"/>
    </source>
</evidence>
<dbReference type="RefSeq" id="WP_008991542.1">
    <property type="nucleotide sequence ID" value="NZ_AMSG01000009.1"/>
</dbReference>
<dbReference type="AlphaFoldDB" id="K2P2K8"/>
<sequence>MINRTLHQKIQKRLFKGKAIIIFGPRQSGKSTLVEGVLRDKDYLYLNGDDADIRDVLTNTTATKLKTVIGQRKLVFIDEAQRIPNIGLTLKLITDQIKTVQVIATGSSAFELSSQINEPLTGRKYEFMLYPLSFDEMVKHHGLVEERRMIEHRLIYGYYPEIVSKSGEEGELLKLLANSYLYKDLLMLDQIKKPLILTKLLKALALQIGSEVNYNEIAQIIGSDPKTADKYVDLLEKTFVVFRLPAYSRNVRNEIKKSKKVYFYDCGIRNAIIGNFNPIRSRTDVGALWENFVISERLKHREYNNIDADHYFWRTTQQQEIDFIEETYHSLHAYEFKWSEKAKAKFPSTFSTNYSQAKFKIITPKNVEEFLLE</sequence>
<dbReference type="InterPro" id="IPR041682">
    <property type="entry name" value="AAA_14"/>
</dbReference>
<gene>
    <name evidence="2" type="ORF">I215_08436</name>
</gene>
<proteinExistence type="predicted"/>
<dbReference type="InterPro" id="IPR025420">
    <property type="entry name" value="DUF4143"/>
</dbReference>
<evidence type="ECO:0000259" key="1">
    <source>
        <dbReference type="SMART" id="SM00382"/>
    </source>
</evidence>
<dbReference type="OrthoDB" id="9778168at2"/>
<dbReference type="Gene3D" id="3.40.50.300">
    <property type="entry name" value="P-loop containing nucleotide triphosphate hydrolases"/>
    <property type="match status" value="1"/>
</dbReference>
<organism evidence="2 3">
    <name type="scientific">Galbibacter marinus</name>
    <dbReference type="NCBI Taxonomy" id="555500"/>
    <lineage>
        <taxon>Bacteria</taxon>
        <taxon>Pseudomonadati</taxon>
        <taxon>Bacteroidota</taxon>
        <taxon>Flavobacteriia</taxon>
        <taxon>Flavobacteriales</taxon>
        <taxon>Flavobacteriaceae</taxon>
        <taxon>Galbibacter</taxon>
    </lineage>
</organism>
<dbReference type="InterPro" id="IPR027417">
    <property type="entry name" value="P-loop_NTPase"/>
</dbReference>
<accession>K2P2K8</accession>
<dbReference type="Pfam" id="PF13173">
    <property type="entry name" value="AAA_14"/>
    <property type="match status" value="1"/>
</dbReference>
<evidence type="ECO:0000313" key="3">
    <source>
        <dbReference type="Proteomes" id="UP000007364"/>
    </source>
</evidence>
<dbReference type="Pfam" id="PF13635">
    <property type="entry name" value="DUF4143"/>
    <property type="match status" value="1"/>
</dbReference>
<dbReference type="Proteomes" id="UP000007364">
    <property type="component" value="Unassembled WGS sequence"/>
</dbReference>
<dbReference type="eggNOG" id="COG1373">
    <property type="taxonomic scope" value="Bacteria"/>
</dbReference>
<comment type="caution">
    <text evidence="2">The sequence shown here is derived from an EMBL/GenBank/DDBJ whole genome shotgun (WGS) entry which is preliminary data.</text>
</comment>
<protein>
    <recommendedName>
        <fullName evidence="1">AAA+ ATPase domain-containing protein</fullName>
    </recommendedName>
</protein>
<feature type="domain" description="AAA+ ATPase" evidence="1">
    <location>
        <begin position="16"/>
        <end position="135"/>
    </location>
</feature>
<name>K2P2K8_9FLAO</name>
<dbReference type="InterPro" id="IPR003593">
    <property type="entry name" value="AAA+_ATPase"/>
</dbReference>
<reference evidence="2 3" key="1">
    <citation type="journal article" date="2012" name="J. Bacteriol.">
        <title>Genome Sequence of Galbibacter marinum Type Strain ck-I2-15.</title>
        <authorList>
            <person name="Lai Q."/>
            <person name="Li C."/>
            <person name="Shao Z."/>
        </authorList>
    </citation>
    <scope>NUCLEOTIDE SEQUENCE [LARGE SCALE GENOMIC DNA]</scope>
    <source>
        <strain evidence="3">ck-I2-15</strain>
    </source>
</reference>
<keyword evidence="3" id="KW-1185">Reference proteome</keyword>
<dbReference type="PATRIC" id="fig|555500.3.peg.1748"/>
<dbReference type="SMART" id="SM00382">
    <property type="entry name" value="AAA"/>
    <property type="match status" value="1"/>
</dbReference>
<dbReference type="SUPFAM" id="SSF52540">
    <property type="entry name" value="P-loop containing nucleoside triphosphate hydrolases"/>
    <property type="match status" value="1"/>
</dbReference>
<dbReference type="STRING" id="555500.I215_08436"/>
<dbReference type="PANTHER" id="PTHR43566">
    <property type="entry name" value="CONSERVED PROTEIN"/>
    <property type="match status" value="1"/>
</dbReference>